<dbReference type="InterPro" id="IPR037516">
    <property type="entry name" value="Tripartite_DENN"/>
</dbReference>
<evidence type="ECO:0000256" key="1">
    <source>
        <dbReference type="ARBA" id="ARBA00007159"/>
    </source>
</evidence>
<dbReference type="GO" id="GO:0005085">
    <property type="term" value="F:guanyl-nucleotide exchange factor activity"/>
    <property type="evidence" value="ECO:0007669"/>
    <property type="project" value="InterPro"/>
</dbReference>
<reference evidence="3" key="2">
    <citation type="submission" date="2025-08" db="UniProtKB">
        <authorList>
            <consortium name="Ensembl"/>
        </authorList>
    </citation>
    <scope>IDENTIFICATION</scope>
</reference>
<dbReference type="InterPro" id="IPR024224">
    <property type="entry name" value="DENND6"/>
</dbReference>
<evidence type="ECO:0000259" key="2">
    <source>
        <dbReference type="PROSITE" id="PS50211"/>
    </source>
</evidence>
<name>A0A8K9WVJ5_ONCMY</name>
<proteinExistence type="inferred from homology"/>
<dbReference type="PROSITE" id="PS50211">
    <property type="entry name" value="DENN"/>
    <property type="match status" value="1"/>
</dbReference>
<dbReference type="PANTHER" id="PTHR13677:SF1">
    <property type="entry name" value="PROTEIN DENND6A"/>
    <property type="match status" value="1"/>
</dbReference>
<dbReference type="Ensembl" id="ENSOMYT00000126399.1">
    <property type="protein sequence ID" value="ENSOMYP00000123923.1"/>
    <property type="gene ID" value="ENSOMYG00000069280.1"/>
</dbReference>
<reference evidence="3" key="3">
    <citation type="submission" date="2025-09" db="UniProtKB">
        <authorList>
            <consortium name="Ensembl"/>
        </authorList>
    </citation>
    <scope>IDENTIFICATION</scope>
</reference>
<dbReference type="GO" id="GO:0055037">
    <property type="term" value="C:recycling endosome"/>
    <property type="evidence" value="ECO:0007669"/>
    <property type="project" value="TreeGrafter"/>
</dbReference>
<organism evidence="3 4">
    <name type="scientific">Oncorhynchus mykiss</name>
    <name type="common">Rainbow trout</name>
    <name type="synonym">Salmo gairdneri</name>
    <dbReference type="NCBI Taxonomy" id="8022"/>
    <lineage>
        <taxon>Eukaryota</taxon>
        <taxon>Metazoa</taxon>
        <taxon>Chordata</taxon>
        <taxon>Craniata</taxon>
        <taxon>Vertebrata</taxon>
        <taxon>Euteleostomi</taxon>
        <taxon>Actinopterygii</taxon>
        <taxon>Neopterygii</taxon>
        <taxon>Teleostei</taxon>
        <taxon>Protacanthopterygii</taxon>
        <taxon>Salmoniformes</taxon>
        <taxon>Salmonidae</taxon>
        <taxon>Salmoninae</taxon>
        <taxon>Oncorhynchus</taxon>
    </lineage>
</organism>
<feature type="domain" description="UDENN" evidence="2">
    <location>
        <begin position="52"/>
        <end position="500"/>
    </location>
</feature>
<dbReference type="PANTHER" id="PTHR13677">
    <property type="entry name" value="LD41638P"/>
    <property type="match status" value="1"/>
</dbReference>
<keyword evidence="4" id="KW-1185">Reference proteome</keyword>
<dbReference type="Proteomes" id="UP000694395">
    <property type="component" value="Chromosome 7"/>
</dbReference>
<comment type="similarity">
    <text evidence="1">Belongs to the DENND6 family.</text>
</comment>
<dbReference type="GeneTree" id="ENSGT00390000005529"/>
<evidence type="ECO:0000313" key="4">
    <source>
        <dbReference type="Proteomes" id="UP000694395"/>
    </source>
</evidence>
<dbReference type="InterPro" id="IPR018307">
    <property type="entry name" value="ABL9/DENND6_dom"/>
</dbReference>
<reference evidence="3" key="1">
    <citation type="submission" date="2020-07" db="EMBL/GenBank/DDBJ databases">
        <title>A long reads based de novo assembly of the rainbow trout Arlee double haploid line genome.</title>
        <authorList>
            <person name="Gao G."/>
            <person name="Palti Y."/>
        </authorList>
    </citation>
    <scope>NUCLEOTIDE SEQUENCE [LARGE SCALE GENOMIC DNA]</scope>
</reference>
<protein>
    <submittedName>
        <fullName evidence="3">DENN/MADD domain containing 6Aa</fullName>
    </submittedName>
</protein>
<accession>A0A8K9WVJ5</accession>
<sequence>MVIYNGGKHGKLLTNIVSVTKFHFKMLHRIYPVKHDTDPLLLPWDRFSAWLHCICVVGFDLELGQAVEVIYPHHSKLSEKEKTSICYLSFPDSNSGCLGDTQFCFRFRQASGRKSSLGCFLDQFDRDAPVCLKRDQGHYYGYVYFRQVRDKSLKRGYFQKSLVLISKLPYVTFFHSLLKLVAPEYFEKQEPCLEAACNDIDRWPTPHPGKILVLPIMGTVMKASSTITNQSNIYKIYIYIFLHQQCFHPVFFHIQMLWELVLLGEALVVMAPSPAESSDTVLALVSCISPLRYCSDFRPYFTIHDSEFKEYTTRTQAPPSVILGVTNPFFAKTLQHWPHIIRIGDMKQAGETVKQMKVKKLKNLKTLDSKPGVYSAYKPFLNKDEDIIKQLQKGVQQKRPSAAQNAILRRYFLELTQSFIIPLERYVASLMPLQKNISPWKSPPQLRPFLQEDFMKTLEKAGPQLTSPLKGDWMGLYRQFLRCPNFDGWFRNRRREMMKKLEALHLEAVCEEVKREQLPLRPGTLTKLQAHIDSVILSLPDDLQGILHKPSTP</sequence>
<evidence type="ECO:0000313" key="3">
    <source>
        <dbReference type="Ensembl" id="ENSOMYP00000123923.1"/>
    </source>
</evidence>
<dbReference type="Pfam" id="PF09794">
    <property type="entry name" value="Avl9"/>
    <property type="match status" value="1"/>
</dbReference>
<dbReference type="AlphaFoldDB" id="A0A8K9WVJ5"/>